<dbReference type="STRING" id="1851544.ODI_04173"/>
<keyword evidence="2" id="KW-0732">Signal</keyword>
<dbReference type="KEGG" id="odi:ODI_R0375"/>
<dbReference type="OrthoDB" id="8678477at2"/>
<comment type="similarity">
    <text evidence="1">Belongs to the UPF0065 (bug) family.</text>
</comment>
<evidence type="ECO:0000256" key="2">
    <source>
        <dbReference type="SAM" id="SignalP"/>
    </source>
</evidence>
<dbReference type="Proteomes" id="UP000078558">
    <property type="component" value="Chromosome I"/>
</dbReference>
<dbReference type="EMBL" id="FLRC01000033">
    <property type="protein sequence ID" value="SBT26400.1"/>
    <property type="molecule type" value="Genomic_DNA"/>
</dbReference>
<feature type="signal peptide" evidence="2">
    <location>
        <begin position="1"/>
        <end position="23"/>
    </location>
</feature>
<dbReference type="Gene3D" id="3.40.190.150">
    <property type="entry name" value="Bordetella uptake gene, domain 1"/>
    <property type="match status" value="1"/>
</dbReference>
<dbReference type="AlphaFoldDB" id="A0A1C3K4H9"/>
<dbReference type="CDD" id="cd07012">
    <property type="entry name" value="PBP2_Bug_TTT"/>
    <property type="match status" value="1"/>
</dbReference>
<evidence type="ECO:0000313" key="4">
    <source>
        <dbReference type="EMBL" id="SOE46611.1"/>
    </source>
</evidence>
<gene>
    <name evidence="3" type="ORF">ODI_04173</name>
    <name evidence="4" type="ORF">ODI_R0375</name>
</gene>
<feature type="chain" id="PRO_5015062609" evidence="2">
    <location>
        <begin position="24"/>
        <end position="324"/>
    </location>
</feature>
<evidence type="ECO:0000313" key="5">
    <source>
        <dbReference type="Proteomes" id="UP000078558"/>
    </source>
</evidence>
<protein>
    <submittedName>
        <fullName evidence="3">Tricarboxylate transport protein TctC</fullName>
    </submittedName>
</protein>
<dbReference type="RefSeq" id="WP_067756081.1">
    <property type="nucleotide sequence ID" value="NZ_LT907988.1"/>
</dbReference>
<accession>A0A1C3K4H9</accession>
<proteinExistence type="inferred from homology"/>
<dbReference type="InterPro" id="IPR042100">
    <property type="entry name" value="Bug_dom1"/>
</dbReference>
<dbReference type="PANTHER" id="PTHR42928">
    <property type="entry name" value="TRICARBOXYLATE-BINDING PROTEIN"/>
    <property type="match status" value="1"/>
</dbReference>
<keyword evidence="5" id="KW-1185">Reference proteome</keyword>
<dbReference type="EMBL" id="LT907988">
    <property type="protein sequence ID" value="SOE46611.1"/>
    <property type="molecule type" value="Genomic_DNA"/>
</dbReference>
<sequence length="324" mass="33538">MSTRHILGALCAAISLLATPAQAQQAFPSHPVRLIVPQSAGSGGDVVARLISDKLGASLGQPVVVENRPGANGVIAASFVAKSAPDGYTLMLAGVSQISFNPHLYQNLPYDAEKDFSYVAPVIDTPFIVVASKASGITSMQALIERARAKPNTLTYGSAGAGNSTHLSTEMVADAAGIKLMHVPYKGSGPALNAVLAGQIDLMTSVLGAALPQVTAGNVVPLAVLGEQRIAEVPDVPTLKELGLKAPTMPGWFAIVGPAGLDPQVVARLNAATQAAVNDAGIQARLKALYFLPFAGTADEIRKRAGEDSAFWGEFVRRVGVQVE</sequence>
<evidence type="ECO:0000313" key="3">
    <source>
        <dbReference type="EMBL" id="SBT26400.1"/>
    </source>
</evidence>
<dbReference type="PIRSF" id="PIRSF017082">
    <property type="entry name" value="YflP"/>
    <property type="match status" value="1"/>
</dbReference>
<reference evidence="4 5" key="2">
    <citation type="submission" date="2017-08" db="EMBL/GenBank/DDBJ databases">
        <authorList>
            <person name="de Groot N.N."/>
        </authorList>
    </citation>
    <scope>NUCLEOTIDE SEQUENCE [LARGE SCALE GENOMIC DNA]</scope>
    <source>
        <strain evidence="4">Orrdi1</strain>
    </source>
</reference>
<dbReference type="InterPro" id="IPR005064">
    <property type="entry name" value="BUG"/>
</dbReference>
<dbReference type="PANTHER" id="PTHR42928:SF5">
    <property type="entry name" value="BLR1237 PROTEIN"/>
    <property type="match status" value="1"/>
</dbReference>
<evidence type="ECO:0000256" key="1">
    <source>
        <dbReference type="ARBA" id="ARBA00006987"/>
    </source>
</evidence>
<dbReference type="Pfam" id="PF03401">
    <property type="entry name" value="TctC"/>
    <property type="match status" value="1"/>
</dbReference>
<name>A0A1C3K4H9_9BURK</name>
<organism evidence="3 5">
    <name type="scientific">Orrella dioscoreae</name>
    <dbReference type="NCBI Taxonomy" id="1851544"/>
    <lineage>
        <taxon>Bacteria</taxon>
        <taxon>Pseudomonadati</taxon>
        <taxon>Pseudomonadota</taxon>
        <taxon>Betaproteobacteria</taxon>
        <taxon>Burkholderiales</taxon>
        <taxon>Alcaligenaceae</taxon>
        <taxon>Orrella</taxon>
    </lineage>
</organism>
<dbReference type="Gene3D" id="3.40.190.10">
    <property type="entry name" value="Periplasmic binding protein-like II"/>
    <property type="match status" value="1"/>
</dbReference>
<dbReference type="SUPFAM" id="SSF53850">
    <property type="entry name" value="Periplasmic binding protein-like II"/>
    <property type="match status" value="1"/>
</dbReference>
<reference evidence="3 5" key="1">
    <citation type="submission" date="2016-06" db="EMBL/GenBank/DDBJ databases">
        <authorList>
            <person name="Kjaerup R.B."/>
            <person name="Dalgaard T.S."/>
            <person name="Juul-Madsen H.R."/>
        </authorList>
    </citation>
    <scope>NUCLEOTIDE SEQUENCE [LARGE SCALE GENOMIC DNA]</scope>
    <source>
        <strain evidence="3">Orrdi1</strain>
    </source>
</reference>